<accession>A0ABR1MGR4</accession>
<name>A0ABR1MGR4_9PEZI</name>
<evidence type="ECO:0000313" key="2">
    <source>
        <dbReference type="EMBL" id="KAK7547555.1"/>
    </source>
</evidence>
<proteinExistence type="predicted"/>
<feature type="compositionally biased region" description="Acidic residues" evidence="1">
    <location>
        <begin position="126"/>
        <end position="136"/>
    </location>
</feature>
<dbReference type="Proteomes" id="UP001365128">
    <property type="component" value="Unassembled WGS sequence"/>
</dbReference>
<protein>
    <submittedName>
        <fullName evidence="2">Uncharacterized protein</fullName>
    </submittedName>
</protein>
<organism evidence="2 3">
    <name type="scientific">Phyllosticta citricarpa</name>
    <dbReference type="NCBI Taxonomy" id="55181"/>
    <lineage>
        <taxon>Eukaryota</taxon>
        <taxon>Fungi</taxon>
        <taxon>Dikarya</taxon>
        <taxon>Ascomycota</taxon>
        <taxon>Pezizomycotina</taxon>
        <taxon>Dothideomycetes</taxon>
        <taxon>Dothideomycetes incertae sedis</taxon>
        <taxon>Botryosphaeriales</taxon>
        <taxon>Phyllostictaceae</taxon>
        <taxon>Phyllosticta</taxon>
    </lineage>
</organism>
<keyword evidence="3" id="KW-1185">Reference proteome</keyword>
<feature type="compositionally biased region" description="Polar residues" evidence="1">
    <location>
        <begin position="60"/>
        <end position="73"/>
    </location>
</feature>
<reference evidence="2 3" key="1">
    <citation type="submission" date="2024-04" db="EMBL/GenBank/DDBJ databases">
        <title>Phyllosticta paracitricarpa is synonymous to the EU quarantine fungus P. citricarpa based on phylogenomic analyses.</title>
        <authorList>
            <consortium name="Lawrence Berkeley National Laboratory"/>
            <person name="Van Ingen-Buijs V.A."/>
            <person name="Van Westerhoven A.C."/>
            <person name="Haridas S."/>
            <person name="Skiadas P."/>
            <person name="Martin F."/>
            <person name="Groenewald J.Z."/>
            <person name="Crous P.W."/>
            <person name="Seidl M.F."/>
        </authorList>
    </citation>
    <scope>NUCLEOTIDE SEQUENCE [LARGE SCALE GENOMIC DNA]</scope>
    <source>
        <strain evidence="2 3">CBS 122670</strain>
    </source>
</reference>
<feature type="region of interest" description="Disordered" evidence="1">
    <location>
        <begin position="60"/>
        <end position="146"/>
    </location>
</feature>
<gene>
    <name evidence="2" type="ORF">IWX46DRAFT_54481</name>
</gene>
<evidence type="ECO:0000256" key="1">
    <source>
        <dbReference type="SAM" id="MobiDB-lite"/>
    </source>
</evidence>
<sequence>MGQPKSNNLTPRDLEIAAAAWKCFKTEPSIDYAKLAEVAGFKNAASASACWNTTKKKLFASSTASNDNASPGTPKTPASRKRKATPAKKSTGEDAFEGTPSKKGKKNIEIEDDEVIDNTDVKNEVKEEEEEIEEFLDTDRKDSFFE</sequence>
<dbReference type="EMBL" id="JBBPDW010000012">
    <property type="protein sequence ID" value="KAK7547555.1"/>
    <property type="molecule type" value="Genomic_DNA"/>
</dbReference>
<feature type="compositionally biased region" description="Basic and acidic residues" evidence="1">
    <location>
        <begin position="137"/>
        <end position="146"/>
    </location>
</feature>
<comment type="caution">
    <text evidence="2">The sequence shown here is derived from an EMBL/GenBank/DDBJ whole genome shotgun (WGS) entry which is preliminary data.</text>
</comment>
<evidence type="ECO:0000313" key="3">
    <source>
        <dbReference type="Proteomes" id="UP001365128"/>
    </source>
</evidence>